<keyword evidence="1" id="KW-0812">Transmembrane</keyword>
<sequence>MYLRRVMKFLAYILTTYILFLVIKPGIVAISLQTDTEQSCCGGQCAPIQSNDHNQKKDNSEKNCNPFQVCNSCLLQVASIPFYKILPKHKISTKRYFFYKSVFSSQFASDFWQPPKIV</sequence>
<keyword evidence="1" id="KW-1133">Transmembrane helix</keyword>
<evidence type="ECO:0000313" key="3">
    <source>
        <dbReference type="EMBL" id="MDN3710042.1"/>
    </source>
</evidence>
<organism evidence="2 4">
    <name type="scientific">Paenimyroides ceti</name>
    <dbReference type="NCBI Taxonomy" id="395087"/>
    <lineage>
        <taxon>Bacteria</taxon>
        <taxon>Pseudomonadati</taxon>
        <taxon>Bacteroidota</taxon>
        <taxon>Flavobacteriia</taxon>
        <taxon>Flavobacteriales</taxon>
        <taxon>Flavobacteriaceae</taxon>
        <taxon>Paenimyroides</taxon>
    </lineage>
</organism>
<dbReference type="EMBL" id="JAUFQU010000071">
    <property type="protein sequence ID" value="MDN3710042.1"/>
    <property type="molecule type" value="Genomic_DNA"/>
</dbReference>
<reference evidence="4" key="2">
    <citation type="journal article" date="2019" name="Int. J. Syst. Evol. Microbiol.">
        <title>The Global Catalogue of Microorganisms (GCM) 10K type strain sequencing project: providing services to taxonomists for standard genome sequencing and annotation.</title>
        <authorList>
            <consortium name="The Broad Institute Genomics Platform"/>
            <consortium name="The Broad Institute Genome Sequencing Center for Infectious Disease"/>
            <person name="Wu L."/>
            <person name="Ma J."/>
        </authorList>
    </citation>
    <scope>NUCLEOTIDE SEQUENCE [LARGE SCALE GENOMIC DNA]</scope>
    <source>
        <strain evidence="4">CECT 7184</strain>
    </source>
</reference>
<feature type="transmembrane region" description="Helical" evidence="1">
    <location>
        <begin position="9"/>
        <end position="32"/>
    </location>
</feature>
<reference evidence="2" key="3">
    <citation type="submission" date="2023-06" db="EMBL/GenBank/DDBJ databases">
        <authorList>
            <person name="Lucena T."/>
            <person name="Sun Q."/>
        </authorList>
    </citation>
    <scope>NUCLEOTIDE SEQUENCE</scope>
    <source>
        <strain evidence="2">CECT 7184</strain>
    </source>
</reference>
<protein>
    <submittedName>
        <fullName evidence="2">Uncharacterized protein</fullName>
    </submittedName>
</protein>
<keyword evidence="1" id="KW-0472">Membrane</keyword>
<evidence type="ECO:0000256" key="1">
    <source>
        <dbReference type="SAM" id="Phobius"/>
    </source>
</evidence>
<dbReference type="RefSeq" id="WP_290362333.1">
    <property type="nucleotide sequence ID" value="NZ_JAUFQU010000001.1"/>
</dbReference>
<dbReference type="EMBL" id="JAUFQU010000001">
    <property type="protein sequence ID" value="MDN3706244.1"/>
    <property type="molecule type" value="Genomic_DNA"/>
</dbReference>
<comment type="caution">
    <text evidence="2">The sequence shown here is derived from an EMBL/GenBank/DDBJ whole genome shotgun (WGS) entry which is preliminary data.</text>
</comment>
<evidence type="ECO:0000313" key="2">
    <source>
        <dbReference type="EMBL" id="MDN3706244.1"/>
    </source>
</evidence>
<evidence type="ECO:0000313" key="4">
    <source>
        <dbReference type="Proteomes" id="UP001242368"/>
    </source>
</evidence>
<gene>
    <name evidence="2" type="ORF">QW060_03790</name>
    <name evidence="3" type="ORF">QW060_24375</name>
</gene>
<dbReference type="Proteomes" id="UP001242368">
    <property type="component" value="Unassembled WGS sequence"/>
</dbReference>
<proteinExistence type="predicted"/>
<keyword evidence="4" id="KW-1185">Reference proteome</keyword>
<accession>A0ABT8CQ02</accession>
<name>A0ABT8CQ02_9FLAO</name>
<reference evidence="2" key="1">
    <citation type="journal article" date="2014" name="Int. J. Syst. Evol. Microbiol.">
        <title>Complete genome of a new Firmicutes species belonging to the dominant human colonic microbiota ('Ruminococcus bicirculans') reveals two chromosomes and a selective capacity to utilize plant glucans.</title>
        <authorList>
            <consortium name="NISC Comparative Sequencing Program"/>
            <person name="Wegmann U."/>
            <person name="Louis P."/>
            <person name="Goesmann A."/>
            <person name="Henrissat B."/>
            <person name="Duncan S.H."/>
            <person name="Flint H.J."/>
        </authorList>
    </citation>
    <scope>NUCLEOTIDE SEQUENCE</scope>
    <source>
        <strain evidence="2">CECT 7184</strain>
    </source>
</reference>